<dbReference type="AlphaFoldDB" id="A0A3M0J8U6"/>
<keyword evidence="9" id="KW-1185">Reference proteome</keyword>
<dbReference type="SUPFAM" id="SSF58069">
    <property type="entry name" value="Virus ectodomain"/>
    <property type="match status" value="1"/>
</dbReference>
<evidence type="ECO:0000256" key="1">
    <source>
        <dbReference type="ARBA" id="ARBA00004370"/>
    </source>
</evidence>
<dbReference type="Gene3D" id="1.10.287.210">
    <property type="match status" value="1"/>
</dbReference>
<keyword evidence="2 5" id="KW-0812">Transmembrane</keyword>
<dbReference type="Pfam" id="PF04116">
    <property type="entry name" value="FA_hydroxylase"/>
    <property type="match status" value="1"/>
</dbReference>
<protein>
    <recommendedName>
        <fullName evidence="7">Fatty acid hydroxylase domain-containing protein</fullName>
    </recommendedName>
</protein>
<keyword evidence="3 5" id="KW-1133">Transmembrane helix</keyword>
<evidence type="ECO:0000256" key="2">
    <source>
        <dbReference type="ARBA" id="ARBA00022692"/>
    </source>
</evidence>
<comment type="caution">
    <text evidence="8">The sequence shown here is derived from an EMBL/GenBank/DDBJ whole genome shotgun (WGS) entry which is preliminary data.</text>
</comment>
<feature type="signal peptide" evidence="6">
    <location>
        <begin position="1"/>
        <end position="25"/>
    </location>
</feature>
<gene>
    <name evidence="8" type="ORF">DUI87_26745</name>
</gene>
<feature type="transmembrane region" description="Helical" evidence="5">
    <location>
        <begin position="673"/>
        <end position="692"/>
    </location>
</feature>
<keyword evidence="4 5" id="KW-0472">Membrane</keyword>
<dbReference type="GO" id="GO:0005506">
    <property type="term" value="F:iron ion binding"/>
    <property type="evidence" value="ECO:0007669"/>
    <property type="project" value="InterPro"/>
</dbReference>
<proteinExistence type="predicted"/>
<dbReference type="InterPro" id="IPR050307">
    <property type="entry name" value="Sterol_Desaturase_Related"/>
</dbReference>
<name>A0A3M0J8U6_HIRRU</name>
<feature type="transmembrane region" description="Helical" evidence="5">
    <location>
        <begin position="580"/>
        <end position="605"/>
    </location>
</feature>
<dbReference type="GO" id="GO:0016491">
    <property type="term" value="F:oxidoreductase activity"/>
    <property type="evidence" value="ECO:0007669"/>
    <property type="project" value="InterPro"/>
</dbReference>
<evidence type="ECO:0000256" key="4">
    <source>
        <dbReference type="ARBA" id="ARBA00023136"/>
    </source>
</evidence>
<dbReference type="PANTHER" id="PTHR11863">
    <property type="entry name" value="STEROL DESATURASE"/>
    <property type="match status" value="1"/>
</dbReference>
<dbReference type="OrthoDB" id="408954at2759"/>
<dbReference type="Proteomes" id="UP000269221">
    <property type="component" value="Unassembled WGS sequence"/>
</dbReference>
<evidence type="ECO:0000256" key="3">
    <source>
        <dbReference type="ARBA" id="ARBA00022989"/>
    </source>
</evidence>
<sequence length="837" mass="96755">MVHTGLLGKLIGLILVLAMNKHTEGAACTKCYSPIYDGEDLQQLIRVHTNVNPTCFEAGQLTSCQEEGKKYWVAKNIANYRQRLTRECPMREWFCLEKIDNQEGASDLVKEKPLTIRKDELSELPNENLFIDLIERISHELNLTNCWICGSTQVADVWPWEGISLSPLDILKWKMMKPEPPYIGEREIEQWDLKTKVVGEECIKRTGKRYKTPVGRMACKRTLIIRDFIQKWIPREPYTYWATRKTETGCIYNEVYDLYQCTDRGINPFWGIEEISKYWESPFITQNTFWNAPEHLFWICGDKAYTHLPRDWAGSCTIGIIKPAFFLLPRQSGNTLGVPLYDNLKRQKRTVINMGSSQDWKGEVWTPEKIIQTYGPATWAQDGSWGYRTPVYMLNRIIRLQAVLEVISNNTALALDHISQQLSQTRTVVYQIRLAVDYLLADEGGICGKFNTSECCLEIDDKSEVIRNISKEIRRVAHVGNQEWTPLLNIDWWDRFWSSKGAWWKKMEADSGYSSTAELQKQGRKLSVALRISAYVFSTGLLMFTALVNSASWFMQNIPLGNFWQTAWLEFHDYMEGDEWTIFLIGAALVPALAFWGFNGILLVADITGKPTFITRYRIQLGKNDPVDKKKLRKAIYTVLGNQFLISFPMLVSMFYIMQWWDNTYSKELPTFQWFLVELSIFTVVEEILFYYTHRLGHHPVLYKHIHKKHHEWTAPIGVVSIYAHPVEHIISNTLPVMTGPMIMGSHIVSISAWFSIALVTTSISHCGYHLPLLPSPEFHDFHHLKFNQCYGVLGVLDFLHGTDKTFRQTKAFERHKVLLGLTPLSESIPEPPKKDE</sequence>
<keyword evidence="6" id="KW-0732">Signal</keyword>
<dbReference type="STRING" id="333673.A0A3M0J8U6"/>
<evidence type="ECO:0000256" key="6">
    <source>
        <dbReference type="SAM" id="SignalP"/>
    </source>
</evidence>
<reference evidence="8 9" key="1">
    <citation type="submission" date="2018-07" db="EMBL/GenBank/DDBJ databases">
        <title>A high quality draft genome assembly of the barn swallow (H. rustica rustica).</title>
        <authorList>
            <person name="Formenti G."/>
            <person name="Chiara M."/>
            <person name="Poveda L."/>
            <person name="Francoijs K.-J."/>
            <person name="Bonisoli-Alquati A."/>
            <person name="Canova L."/>
            <person name="Gianfranceschi L."/>
            <person name="Horner D.S."/>
            <person name="Saino N."/>
        </authorList>
    </citation>
    <scope>NUCLEOTIDE SEQUENCE [LARGE SCALE GENOMIC DNA]</scope>
    <source>
        <strain evidence="8">Chelidonia</strain>
        <tissue evidence="8">Blood</tissue>
    </source>
</reference>
<feature type="transmembrane region" description="Helical" evidence="5">
    <location>
        <begin position="534"/>
        <end position="555"/>
    </location>
</feature>
<dbReference type="GO" id="GO:0016020">
    <property type="term" value="C:membrane"/>
    <property type="evidence" value="ECO:0007669"/>
    <property type="project" value="UniProtKB-SubCell"/>
</dbReference>
<dbReference type="InterPro" id="IPR006694">
    <property type="entry name" value="Fatty_acid_hydroxylase"/>
</dbReference>
<accession>A0A3M0J8U6</accession>
<feature type="domain" description="Fatty acid hydroxylase" evidence="7">
    <location>
        <begin position="681"/>
        <end position="803"/>
    </location>
</feature>
<comment type="subcellular location">
    <subcellularLocation>
        <location evidence="1">Membrane</location>
    </subcellularLocation>
</comment>
<dbReference type="EMBL" id="QRBI01000172">
    <property type="protein sequence ID" value="RMB96680.1"/>
    <property type="molecule type" value="Genomic_DNA"/>
</dbReference>
<evidence type="ECO:0000259" key="7">
    <source>
        <dbReference type="Pfam" id="PF04116"/>
    </source>
</evidence>
<evidence type="ECO:0000313" key="8">
    <source>
        <dbReference type="EMBL" id="RMB96680.1"/>
    </source>
</evidence>
<evidence type="ECO:0000256" key="5">
    <source>
        <dbReference type="SAM" id="Phobius"/>
    </source>
</evidence>
<feature type="chain" id="PRO_5018082674" description="Fatty acid hydroxylase domain-containing protein" evidence="6">
    <location>
        <begin position="26"/>
        <end position="837"/>
    </location>
</feature>
<dbReference type="GO" id="GO:0008610">
    <property type="term" value="P:lipid biosynthetic process"/>
    <property type="evidence" value="ECO:0007669"/>
    <property type="project" value="InterPro"/>
</dbReference>
<feature type="transmembrane region" description="Helical" evidence="5">
    <location>
        <begin position="639"/>
        <end position="661"/>
    </location>
</feature>
<evidence type="ECO:0000313" key="9">
    <source>
        <dbReference type="Proteomes" id="UP000269221"/>
    </source>
</evidence>
<organism evidence="8 9">
    <name type="scientific">Hirundo rustica rustica</name>
    <dbReference type="NCBI Taxonomy" id="333673"/>
    <lineage>
        <taxon>Eukaryota</taxon>
        <taxon>Metazoa</taxon>
        <taxon>Chordata</taxon>
        <taxon>Craniata</taxon>
        <taxon>Vertebrata</taxon>
        <taxon>Euteleostomi</taxon>
        <taxon>Archelosauria</taxon>
        <taxon>Archosauria</taxon>
        <taxon>Dinosauria</taxon>
        <taxon>Saurischia</taxon>
        <taxon>Theropoda</taxon>
        <taxon>Coelurosauria</taxon>
        <taxon>Aves</taxon>
        <taxon>Neognathae</taxon>
        <taxon>Neoaves</taxon>
        <taxon>Telluraves</taxon>
        <taxon>Australaves</taxon>
        <taxon>Passeriformes</taxon>
        <taxon>Sylvioidea</taxon>
        <taxon>Hirundinidae</taxon>
        <taxon>Hirundo</taxon>
    </lineage>
</organism>